<dbReference type="RefSeq" id="WP_186503596.1">
    <property type="nucleotide sequence ID" value="NZ_JACOGK010000024.1"/>
</dbReference>
<sequence>MKRTCKKSRRIISGLILSSILGFSLQAVPVQAATVSINGDDVKTETGDTSGYGITTTNTDNPAIGNGATMSAADASGNTVNITGGTIASADPGADIFGALVLQQTGNSDQTQVSNNTVNLTNTTIGDGTGSVNVFGAYVVDSNEDTHTYSDEELRTWNNQFTPEATETFAISHNTVTIKGAAPAEGTNVSIYGGAAYVTGSSPNRYDYRSSIKVTANAPVTYNAVYIGTSAAEETAGTYATSGDNGSYDTIFGGYTSKGTAANNTVVVRNSTLTNLVAGGYTESMTADANQVTLSDITAGEGLNIYGGCSLQGSVTDNVVTLTDVDGSAGSVVAAGGIASGANVLTGDATDNQIHVTDGTLYIVAGGISAADGGRGNSIVGIKGIRILDFQAPAYYYNAIGNLVFIDETKPNTMNITGAVYGGVAFGYARKNEVHETSGTTSAAIGGYSLYKDATDNIVTIGSADFSTSPVVGTTLIGGLSDSGSTTGNKVYVYGSTIGSNTNPVAVETLPGVGWSIETLPNGVIAGGLVNTNDSFFDDDSADSSNNEVYISNSTIEDGITEMYGGLGVTAANNNTVTLADTSITLGDSALYQIPSSSTEGIAADLKSRIVGGEAENGSASGNTVTITGTDTTIDNIGEIIGGRTFVSQYTPAETAAASGNTVSINDATITGTTPTQDTSGLTIYAGNGISGASDNTLSITDATLKNVSSMHGSYTSSGAASGTTVSFSNSHISGASMNVVGAEGDTEANNNTFSVTNHTELVGISQLIGSNSKSGSVSGNTFSISDSLLSNEDGFYIIGSQGHTEAVNNNLYITDSKLSGLLMLYGAYGDSDVYNNTEVLTNATITDTYRILGNAGGYAHDNAFSIIGGSLTFSDGLLVGTVGEIEATQNTMTLSQTNISGAATIYGGYSNTTVSDNAVTISDTTISNIANDDGTTIAAGVSTGVTATAKDDESKTILPGADDNSIYIDGGSVDVSRIYGGWLQDSGTDVEGTTNSNTVSIGEGVTAGTVIGGNNELGGSSSKNTVTINGGTVEENVVAGQTTAGDASGNTLDIYDGTIGTTDAVDEDGNLIAAGYTKDGAADSNTVNVYGGTLGVMMSLYGGYTPTDKAKSTNNTLNLYTKDNTVENLGYFQNLNFYVPEGTTAGETMIEVTNTADVSGAAITAGVYDNTQIRPGQVINLIHDSANGVTTDGNTTYSMMSGRDYVVTPGLVRYNVLIKKQNSETVVLYIPEDSQGTIIPATKIMTSQRRQAVNTVTDVTDTASTSGYETAVATWNAEMGSHAGWDDHEVWKKYTPYVLLGGHDLRYDTDSTTNTQGFNSELGFVKRSYHDDYIDTYMPFLEYGNGNYTERYQGARGDGNQQYIGAGFLVRRDRTDGLHYEAVLRAGQLNTDYHADIAGHHISYDTDTNYIAAQLGLGKLYTHKDNDYDIYTKLFWSHIFSDDVDIYSDLGKAQYQFDSADSVRSRIGFRWTKHYQENQTYYAGLGWDHEFDGTARASYNNFDLPESNGKGDAGFLELGWSSKSHADNPWNADVKLRGWVGMKKGIDYTITIGRAF</sequence>
<organism evidence="2 3">
    <name type="scientific">Megasphaera hominis</name>
    <dbReference type="NCBI Taxonomy" id="159836"/>
    <lineage>
        <taxon>Bacteria</taxon>
        <taxon>Bacillati</taxon>
        <taxon>Bacillota</taxon>
        <taxon>Negativicutes</taxon>
        <taxon>Veillonellales</taxon>
        <taxon>Veillonellaceae</taxon>
        <taxon>Megasphaera</taxon>
    </lineage>
</organism>
<feature type="signal peptide" evidence="1">
    <location>
        <begin position="1"/>
        <end position="32"/>
    </location>
</feature>
<dbReference type="SUPFAM" id="SSF103515">
    <property type="entry name" value="Autotransporter"/>
    <property type="match status" value="1"/>
</dbReference>
<evidence type="ECO:0000313" key="2">
    <source>
        <dbReference type="EMBL" id="MBC3537319.1"/>
    </source>
</evidence>
<reference evidence="2 3" key="1">
    <citation type="submission" date="2020-08" db="EMBL/GenBank/DDBJ databases">
        <authorList>
            <person name="Liu C."/>
            <person name="Sun Q."/>
        </authorList>
    </citation>
    <scope>NUCLEOTIDE SEQUENCE [LARGE SCALE GENOMIC DNA]</scope>
    <source>
        <strain evidence="2 3">NSJ-59</strain>
    </source>
</reference>
<keyword evidence="3" id="KW-1185">Reference proteome</keyword>
<keyword evidence="1" id="KW-0732">Signal</keyword>
<dbReference type="EMBL" id="JACOGK010000024">
    <property type="protein sequence ID" value="MBC3537319.1"/>
    <property type="molecule type" value="Genomic_DNA"/>
</dbReference>
<evidence type="ECO:0000313" key="3">
    <source>
        <dbReference type="Proteomes" id="UP000606870"/>
    </source>
</evidence>
<dbReference type="InterPro" id="IPR036709">
    <property type="entry name" value="Autotransporte_beta_dom_sf"/>
</dbReference>
<feature type="chain" id="PRO_5045360686" evidence="1">
    <location>
        <begin position="33"/>
        <end position="1557"/>
    </location>
</feature>
<evidence type="ECO:0000256" key="1">
    <source>
        <dbReference type="SAM" id="SignalP"/>
    </source>
</evidence>
<proteinExistence type="predicted"/>
<name>A0ABR6VJB3_9FIRM</name>
<dbReference type="Proteomes" id="UP000606870">
    <property type="component" value="Unassembled WGS sequence"/>
</dbReference>
<accession>A0ABR6VJB3</accession>
<comment type="caution">
    <text evidence="2">The sequence shown here is derived from an EMBL/GenBank/DDBJ whole genome shotgun (WGS) entry which is preliminary data.</text>
</comment>
<gene>
    <name evidence="2" type="ORF">H8J70_08650</name>
</gene>
<protein>
    <submittedName>
        <fullName evidence="2">Autotransporter outer membrane beta-barrel domain-containing protein</fullName>
    </submittedName>
</protein>